<name>A0A9N7MWZ4_STRHE</name>
<feature type="compositionally biased region" description="Low complexity" evidence="2">
    <location>
        <begin position="146"/>
        <end position="156"/>
    </location>
</feature>
<dbReference type="EMBL" id="CACSLK010016925">
    <property type="protein sequence ID" value="CAA0818342.1"/>
    <property type="molecule type" value="Genomic_DNA"/>
</dbReference>
<dbReference type="PANTHER" id="PTHR10291">
    <property type="entry name" value="DEHYDRODOLICHYL DIPHOSPHATE SYNTHASE FAMILY MEMBER"/>
    <property type="match status" value="1"/>
</dbReference>
<dbReference type="GO" id="GO:0005783">
    <property type="term" value="C:endoplasmic reticulum"/>
    <property type="evidence" value="ECO:0007669"/>
    <property type="project" value="TreeGrafter"/>
</dbReference>
<dbReference type="Gene3D" id="3.40.1180.10">
    <property type="entry name" value="Decaprenyl diphosphate synthase-like"/>
    <property type="match status" value="2"/>
</dbReference>
<dbReference type="InterPro" id="IPR036424">
    <property type="entry name" value="UPP_synth-like_sf"/>
</dbReference>
<gene>
    <name evidence="3" type="ORF">SHERM_01201</name>
</gene>
<organism evidence="3 4">
    <name type="scientific">Striga hermonthica</name>
    <name type="common">Purple witchweed</name>
    <name type="synonym">Buchnera hermonthica</name>
    <dbReference type="NCBI Taxonomy" id="68872"/>
    <lineage>
        <taxon>Eukaryota</taxon>
        <taxon>Viridiplantae</taxon>
        <taxon>Streptophyta</taxon>
        <taxon>Embryophyta</taxon>
        <taxon>Tracheophyta</taxon>
        <taxon>Spermatophyta</taxon>
        <taxon>Magnoliopsida</taxon>
        <taxon>eudicotyledons</taxon>
        <taxon>Gunneridae</taxon>
        <taxon>Pentapetalae</taxon>
        <taxon>asterids</taxon>
        <taxon>lamiids</taxon>
        <taxon>Lamiales</taxon>
        <taxon>Orobanchaceae</taxon>
        <taxon>Buchnereae</taxon>
        <taxon>Striga</taxon>
    </lineage>
</organism>
<protein>
    <submittedName>
        <fullName evidence="3">Dehydrodolichyl diphosphate synthase 6</fullName>
    </submittedName>
</protein>
<evidence type="ECO:0000313" key="3">
    <source>
        <dbReference type="EMBL" id="CAA0818342.1"/>
    </source>
</evidence>
<feature type="compositionally biased region" description="Basic and acidic residues" evidence="2">
    <location>
        <begin position="1"/>
        <end position="13"/>
    </location>
</feature>
<dbReference type="InterPro" id="IPR001441">
    <property type="entry name" value="UPP_synth-like"/>
</dbReference>
<keyword evidence="1" id="KW-0808">Transferase</keyword>
<comment type="caution">
    <text evidence="3">The sequence shown here is derived from an EMBL/GenBank/DDBJ whole genome shotgun (WGS) entry which is preliminary data.</text>
</comment>
<feature type="compositionally biased region" description="Basic and acidic residues" evidence="2">
    <location>
        <begin position="57"/>
        <end position="66"/>
    </location>
</feature>
<dbReference type="Pfam" id="PF01255">
    <property type="entry name" value="Prenyltransf"/>
    <property type="match status" value="1"/>
</dbReference>
<proteinExistence type="predicted"/>
<feature type="region of interest" description="Disordered" evidence="2">
    <location>
        <begin position="1"/>
        <end position="67"/>
    </location>
</feature>
<evidence type="ECO:0000256" key="2">
    <source>
        <dbReference type="SAM" id="MobiDB-lite"/>
    </source>
</evidence>
<dbReference type="AlphaFoldDB" id="A0A9N7MWZ4"/>
<dbReference type="SUPFAM" id="SSF64005">
    <property type="entry name" value="Undecaprenyl diphosphate synthase"/>
    <property type="match status" value="1"/>
</dbReference>
<feature type="compositionally biased region" description="Basic and acidic residues" evidence="2">
    <location>
        <begin position="27"/>
        <end position="36"/>
    </location>
</feature>
<reference evidence="3" key="1">
    <citation type="submission" date="2019-12" db="EMBL/GenBank/DDBJ databases">
        <authorList>
            <person name="Scholes J."/>
        </authorList>
    </citation>
    <scope>NUCLEOTIDE SEQUENCE</scope>
</reference>
<dbReference type="OrthoDB" id="4173905at2759"/>
<evidence type="ECO:0000256" key="1">
    <source>
        <dbReference type="ARBA" id="ARBA00022679"/>
    </source>
</evidence>
<accession>A0A9N7MWZ4</accession>
<feature type="region of interest" description="Disordered" evidence="2">
    <location>
        <begin position="142"/>
        <end position="164"/>
    </location>
</feature>
<evidence type="ECO:0000313" key="4">
    <source>
        <dbReference type="Proteomes" id="UP001153555"/>
    </source>
</evidence>
<keyword evidence="4" id="KW-1185">Reference proteome</keyword>
<dbReference type="Proteomes" id="UP001153555">
    <property type="component" value="Unassembled WGS sequence"/>
</dbReference>
<dbReference type="GO" id="GO:0016094">
    <property type="term" value="P:polyprenol biosynthetic process"/>
    <property type="evidence" value="ECO:0007669"/>
    <property type="project" value="TreeGrafter"/>
</dbReference>
<sequence length="320" mass="36112">MTRDGGRDGRRDSGNATAFEGFSGDFQARDLRRGDGGRGATWEGDRRRAAASFAGDGGRDEQRGRWTEVGPKGAQFFGFIRGVTEVRLDFQHNKLFLLLLPSFSMEKRHINRAFRLLKRFYTFLRKLIFSILSVGPHPITSPSSWTVTEGTPGGETSETKDRATGLDSRPSCKCYNYELNVKHVTIYAFSIDNFKRRPDQLLSEPVKLAAERAMRATERNSRAVLSICLAYTPTHEIVHSVDKVSIDKKRAGKCCDVVDMADVDRGVYMAGAPNVDFQSACALLYFPRALWPEIGFWHLVWAVLDFLRNFACLARRRKQS</sequence>
<dbReference type="GO" id="GO:0045547">
    <property type="term" value="F:ditrans,polycis-polyprenyl diphosphate synthase [(2E,6E)-farnesyl diphosphate specific] activity"/>
    <property type="evidence" value="ECO:0007669"/>
    <property type="project" value="TreeGrafter"/>
</dbReference>
<dbReference type="PANTHER" id="PTHR10291:SF18">
    <property type="entry name" value="DEHYDRODOLICHYL DIPHOSPHATE SYNTHASE CPT3"/>
    <property type="match status" value="1"/>
</dbReference>